<accession>A0A0K1IS19</accession>
<dbReference type="RefSeq" id="WP_008092760.1">
    <property type="nucleotide sequence ID" value="NZ_CP011947.1"/>
</dbReference>
<keyword evidence="2 5" id="KW-0540">Nuclease</keyword>
<dbReference type="PANTHER" id="PTHR41173">
    <property type="entry name" value="UPF0278 PROTEIN TK1425"/>
    <property type="match status" value="1"/>
</dbReference>
<keyword evidence="4 5" id="KW-0378">Hydrolase</keyword>
<evidence type="ECO:0000256" key="2">
    <source>
        <dbReference type="ARBA" id="ARBA00022722"/>
    </source>
</evidence>
<reference evidence="7" key="3">
    <citation type="journal article" date="2021" name="Front. Microbiol.">
        <title>Cellular and Genomic Properties of Haloferax gibbonsii LR2-5, the Host of Euryarchaeal Virus HFTV1.</title>
        <authorList>
            <person name="Tittes C."/>
            <person name="Schwarzer S."/>
            <person name="Pfeiffer F."/>
            <person name="Dyall-Smith M."/>
            <person name="Rodriguez-Franco M."/>
            <person name="Oksanen H.M."/>
            <person name="Quax T.E.F."/>
        </authorList>
    </citation>
    <scope>NUCLEOTIDE SEQUENCE</scope>
    <source>
        <strain evidence="7">LR2-5</strain>
    </source>
</reference>
<dbReference type="PANTHER" id="PTHR41173:SF1">
    <property type="entry name" value="RNA-FREE RIBONUCLEASE P"/>
    <property type="match status" value="1"/>
</dbReference>
<comment type="similarity">
    <text evidence="5">Belongs to the HARP family.</text>
</comment>
<dbReference type="Proteomes" id="UP000663064">
    <property type="component" value="Chromosome"/>
</dbReference>
<organism evidence="6 8">
    <name type="scientific">Haloferax gibbonsii</name>
    <dbReference type="NCBI Taxonomy" id="35746"/>
    <lineage>
        <taxon>Archaea</taxon>
        <taxon>Methanobacteriati</taxon>
        <taxon>Methanobacteriota</taxon>
        <taxon>Stenosarchaea group</taxon>
        <taxon>Halobacteria</taxon>
        <taxon>Halobacteriales</taxon>
        <taxon>Haloferacaceae</taxon>
        <taxon>Haloferax</taxon>
    </lineage>
</organism>
<dbReference type="InterPro" id="IPR014856">
    <property type="entry name" value="RNA_free_RNase_P"/>
</dbReference>
<proteinExistence type="inferred from homology"/>
<comment type="catalytic activity">
    <reaction evidence="5">
        <text>Endonucleolytic cleavage of RNA, removing 5'-extranucleotides from tRNA precursor.</text>
        <dbReference type="EC" id="3.1.26.5"/>
    </reaction>
</comment>
<evidence type="ECO:0000256" key="1">
    <source>
        <dbReference type="ARBA" id="ARBA00022694"/>
    </source>
</evidence>
<protein>
    <recommendedName>
        <fullName evidence="5">RNA-free ribonuclease P</fullName>
        <shortName evidence="5">RNA-free RNase P</shortName>
        <ecNumber evidence="5">3.1.26.5</ecNumber>
    </recommendedName>
    <alternativeName>
        <fullName evidence="5">Protein-only RNase P</fullName>
    </alternativeName>
</protein>
<dbReference type="EC" id="3.1.26.5" evidence="5"/>
<dbReference type="KEGG" id="hgi:ABY42_05420"/>
<keyword evidence="3 5" id="KW-0255">Endonuclease</keyword>
<name>A0A0K1IS19_HALGI</name>
<dbReference type="CDD" id="cd18691">
    <property type="entry name" value="PIN_VapC-like"/>
    <property type="match status" value="1"/>
</dbReference>
<dbReference type="NCBIfam" id="NF003341">
    <property type="entry name" value="PRK04358.1-2"/>
    <property type="match status" value="1"/>
</dbReference>
<dbReference type="NCBIfam" id="TIGR03875">
    <property type="entry name" value="RNA_lig_partner"/>
    <property type="match status" value="1"/>
</dbReference>
<keyword evidence="1 5" id="KW-0819">tRNA processing</keyword>
<evidence type="ECO:0000256" key="3">
    <source>
        <dbReference type="ARBA" id="ARBA00022759"/>
    </source>
</evidence>
<evidence type="ECO:0000313" key="6">
    <source>
        <dbReference type="EMBL" id="AKU07209.1"/>
    </source>
</evidence>
<dbReference type="Pfam" id="PF08745">
    <property type="entry name" value="PIN_5"/>
    <property type="match status" value="1"/>
</dbReference>
<reference evidence="8" key="1">
    <citation type="journal article" date="2015" name="J. Biotechnol.">
        <title>Complete genome sequence of Haloferax gibbonsii strain ARA6, a potential producer of polyhydroxyalkanoates and halocins isolated from Araruama, Rio de Janeiro, Brasil.</title>
        <authorList>
            <person name="Pinto L.H."/>
            <person name="D'Alincourt Carvalho-Assef A.P."/>
            <person name="Vieira R.P."/>
            <person name="Clementino M.M."/>
            <person name="Albano R.M."/>
        </authorList>
    </citation>
    <scope>NUCLEOTIDE SEQUENCE [LARGE SCALE GENOMIC DNA]</scope>
    <source>
        <strain evidence="8">ARA6</strain>
    </source>
</reference>
<comment type="function">
    <text evidence="5">RNA-free RNase P that catalyzes the removal of the 5'-leader sequence from pre-tRNA to produce the mature 5'-terminus.</text>
</comment>
<evidence type="ECO:0000256" key="5">
    <source>
        <dbReference type="HAMAP-Rule" id="MF_01078"/>
    </source>
</evidence>
<dbReference type="HAMAP" id="MF_01078">
    <property type="entry name" value="RNA_free_RNase_P"/>
    <property type="match status" value="1"/>
</dbReference>
<dbReference type="EMBL" id="CP063205">
    <property type="protein sequence ID" value="QOS11281.1"/>
    <property type="molecule type" value="Genomic_DNA"/>
</dbReference>
<evidence type="ECO:0000313" key="7">
    <source>
        <dbReference type="EMBL" id="QOS11281.1"/>
    </source>
</evidence>
<dbReference type="PATRIC" id="fig|35746.4.peg.1152"/>
<dbReference type="GO" id="GO:0004526">
    <property type="term" value="F:ribonuclease P activity"/>
    <property type="evidence" value="ECO:0007669"/>
    <property type="project" value="UniProtKB-UniRule"/>
</dbReference>
<dbReference type="AlphaFoldDB" id="A0A0K1IS19"/>
<evidence type="ECO:0000256" key="4">
    <source>
        <dbReference type="ARBA" id="ARBA00022801"/>
    </source>
</evidence>
<dbReference type="Proteomes" id="UP000066124">
    <property type="component" value="Chromosome"/>
</dbReference>
<dbReference type="GO" id="GO:0001682">
    <property type="term" value="P:tRNA 5'-leader removal"/>
    <property type="evidence" value="ECO:0007669"/>
    <property type="project" value="UniProtKB-UniRule"/>
</dbReference>
<dbReference type="GeneID" id="59458798"/>
<gene>
    <name evidence="6" type="ORF">ABY42_05420</name>
    <name evidence="7" type="ORF">HfgLR_05690</name>
</gene>
<sequence length="232" mass="26438">MAEYPLKQRFVLDTSLFLSEEIRDDDETFEEGIERLLDTIAAARLDLNISCYMPPSIAAELEHILRERGVSEDVLGKLDTWVIKKHPDRYEVYIPAEVVYRFIDEMSDRVNRGLRVSEKAVRKAEESKQRSNGGSKLSDVDKVISDLREDYRGALRQGVLDSREDFDLLILARELNAGVVTEDTGIISWAADFGLRNLRGRAFPTLLEEYLMALDSPRPWSKGDDGVDADRL</sequence>
<evidence type="ECO:0000313" key="8">
    <source>
        <dbReference type="Proteomes" id="UP000066124"/>
    </source>
</evidence>
<reference evidence="6" key="2">
    <citation type="submission" date="2015-06" db="EMBL/GenBank/DDBJ databases">
        <authorList>
            <person name="Hoefler B.C."/>
            <person name="Straight P.D."/>
        </authorList>
    </citation>
    <scope>NUCLEOTIDE SEQUENCE [LARGE SCALE GENOMIC DNA]</scope>
    <source>
        <strain evidence="6">ARA6</strain>
    </source>
</reference>
<dbReference type="EMBL" id="CP011947">
    <property type="protein sequence ID" value="AKU07209.1"/>
    <property type="molecule type" value="Genomic_DNA"/>
</dbReference>